<feature type="compositionally biased region" description="Polar residues" evidence="1">
    <location>
        <begin position="310"/>
        <end position="325"/>
    </location>
</feature>
<dbReference type="Proteomes" id="UP000054321">
    <property type="component" value="Unassembled WGS sequence"/>
</dbReference>
<name>A0A0C3GSD7_OIDMZ</name>
<keyword evidence="2" id="KW-0812">Transmembrane</keyword>
<evidence type="ECO:0000313" key="4">
    <source>
        <dbReference type="EMBL" id="KIM98975.1"/>
    </source>
</evidence>
<feature type="transmembrane region" description="Helical" evidence="2">
    <location>
        <begin position="22"/>
        <end position="41"/>
    </location>
</feature>
<sequence>MAIMVQAQELITSSDKTPLVKILTWMFLAISVLAAIARIATKLSMVGKLRWDDYLTSISALAAIGQSVAVSFQCGDGFGQHIDMLNENQVSAILKSEHAANIFFIASLFFAKFSVIIFIKSLAQFYKRVVFCLEIGIILWAVSALIITLFQCKLPEPWNYLGNSCLDRVAFWTYFSITNILTDCALIAVMILIASRIQTSSSKKILVMGVFGSRLFVVPAVACQIYFSNKSLNSTDPTFAMWQAVVATEIVQCLSIVTACIPYLKPFLDSLESGQLRADDLRRRGKTGVSGYGGSGSNPSSGNNAASKSTPVDATASANSQQSNLHELVELPKAKRNSATVTSVNEGTTNWDGQSHSSQTVLIQQTRTWGVDVEVRGVVNGDAV</sequence>
<dbReference type="HOGENOM" id="CLU_036632_5_0_1"/>
<keyword evidence="2" id="KW-0472">Membrane</keyword>
<feature type="region of interest" description="Disordered" evidence="1">
    <location>
        <begin position="287"/>
        <end position="357"/>
    </location>
</feature>
<feature type="transmembrane region" description="Helical" evidence="2">
    <location>
        <begin position="131"/>
        <end position="151"/>
    </location>
</feature>
<organism evidence="4 5">
    <name type="scientific">Oidiodendron maius (strain Zn)</name>
    <dbReference type="NCBI Taxonomy" id="913774"/>
    <lineage>
        <taxon>Eukaryota</taxon>
        <taxon>Fungi</taxon>
        <taxon>Dikarya</taxon>
        <taxon>Ascomycota</taxon>
        <taxon>Pezizomycotina</taxon>
        <taxon>Leotiomycetes</taxon>
        <taxon>Leotiomycetes incertae sedis</taxon>
        <taxon>Myxotrichaceae</taxon>
        <taxon>Oidiodendron</taxon>
    </lineage>
</organism>
<gene>
    <name evidence="4" type="ORF">OIDMADRAFT_181451</name>
</gene>
<dbReference type="InterPro" id="IPR049326">
    <property type="entry name" value="Rhodopsin_dom_fungi"/>
</dbReference>
<dbReference type="InParanoid" id="A0A0C3GSD7"/>
<dbReference type="STRING" id="913774.A0A0C3GSD7"/>
<dbReference type="OrthoDB" id="3918601at2759"/>
<feature type="transmembrane region" description="Helical" evidence="2">
    <location>
        <begin position="98"/>
        <end position="119"/>
    </location>
</feature>
<evidence type="ECO:0000256" key="1">
    <source>
        <dbReference type="SAM" id="MobiDB-lite"/>
    </source>
</evidence>
<keyword evidence="5" id="KW-1185">Reference proteome</keyword>
<feature type="compositionally biased region" description="Low complexity" evidence="1">
    <location>
        <begin position="297"/>
        <end position="309"/>
    </location>
</feature>
<feature type="domain" description="Rhodopsin" evidence="3">
    <location>
        <begin position="37"/>
        <end position="268"/>
    </location>
</feature>
<dbReference type="Pfam" id="PF20684">
    <property type="entry name" value="Fung_rhodopsin"/>
    <property type="match status" value="1"/>
</dbReference>
<reference evidence="4 5" key="1">
    <citation type="submission" date="2014-04" db="EMBL/GenBank/DDBJ databases">
        <authorList>
            <consortium name="DOE Joint Genome Institute"/>
            <person name="Kuo A."/>
            <person name="Martino E."/>
            <person name="Perotto S."/>
            <person name="Kohler A."/>
            <person name="Nagy L.G."/>
            <person name="Floudas D."/>
            <person name="Copeland A."/>
            <person name="Barry K.W."/>
            <person name="Cichocki N."/>
            <person name="Veneault-Fourrey C."/>
            <person name="LaButti K."/>
            <person name="Lindquist E.A."/>
            <person name="Lipzen A."/>
            <person name="Lundell T."/>
            <person name="Morin E."/>
            <person name="Murat C."/>
            <person name="Sun H."/>
            <person name="Tunlid A."/>
            <person name="Henrissat B."/>
            <person name="Grigoriev I.V."/>
            <person name="Hibbett D.S."/>
            <person name="Martin F."/>
            <person name="Nordberg H.P."/>
            <person name="Cantor M.N."/>
            <person name="Hua S.X."/>
        </authorList>
    </citation>
    <scope>NUCLEOTIDE SEQUENCE [LARGE SCALE GENOMIC DNA]</scope>
    <source>
        <strain evidence="4 5">Zn</strain>
    </source>
</reference>
<proteinExistence type="predicted"/>
<dbReference type="AlphaFoldDB" id="A0A0C3GSD7"/>
<evidence type="ECO:0000313" key="5">
    <source>
        <dbReference type="Proteomes" id="UP000054321"/>
    </source>
</evidence>
<accession>A0A0C3GSD7</accession>
<evidence type="ECO:0000256" key="2">
    <source>
        <dbReference type="SAM" id="Phobius"/>
    </source>
</evidence>
<evidence type="ECO:0000259" key="3">
    <source>
        <dbReference type="Pfam" id="PF20684"/>
    </source>
</evidence>
<feature type="compositionally biased region" description="Polar residues" evidence="1">
    <location>
        <begin position="337"/>
        <end position="357"/>
    </location>
</feature>
<dbReference type="PANTHER" id="PTHR38794">
    <property type="entry name" value="INTEGRAL MEMBRANE PROTEIN"/>
    <property type="match status" value="1"/>
</dbReference>
<keyword evidence="2" id="KW-1133">Transmembrane helix</keyword>
<reference evidence="5" key="2">
    <citation type="submission" date="2015-01" db="EMBL/GenBank/DDBJ databases">
        <title>Evolutionary Origins and Diversification of the Mycorrhizal Mutualists.</title>
        <authorList>
            <consortium name="DOE Joint Genome Institute"/>
            <consortium name="Mycorrhizal Genomics Consortium"/>
            <person name="Kohler A."/>
            <person name="Kuo A."/>
            <person name="Nagy L.G."/>
            <person name="Floudas D."/>
            <person name="Copeland A."/>
            <person name="Barry K.W."/>
            <person name="Cichocki N."/>
            <person name="Veneault-Fourrey C."/>
            <person name="LaButti K."/>
            <person name="Lindquist E.A."/>
            <person name="Lipzen A."/>
            <person name="Lundell T."/>
            <person name="Morin E."/>
            <person name="Murat C."/>
            <person name="Riley R."/>
            <person name="Ohm R."/>
            <person name="Sun H."/>
            <person name="Tunlid A."/>
            <person name="Henrissat B."/>
            <person name="Grigoriev I.V."/>
            <person name="Hibbett D.S."/>
            <person name="Martin F."/>
        </authorList>
    </citation>
    <scope>NUCLEOTIDE SEQUENCE [LARGE SCALE GENOMIC DNA]</scope>
    <source>
        <strain evidence="5">Zn</strain>
    </source>
</reference>
<dbReference type="EMBL" id="KN832879">
    <property type="protein sequence ID" value="KIM98975.1"/>
    <property type="molecule type" value="Genomic_DNA"/>
</dbReference>
<feature type="transmembrane region" description="Helical" evidence="2">
    <location>
        <begin position="171"/>
        <end position="193"/>
    </location>
</feature>
<dbReference type="PANTHER" id="PTHR38794:SF1">
    <property type="entry name" value="INTEGRAL MEMBRANE PROTEIN"/>
    <property type="match status" value="1"/>
</dbReference>
<feature type="transmembrane region" description="Helical" evidence="2">
    <location>
        <begin position="205"/>
        <end position="227"/>
    </location>
</feature>
<protein>
    <recommendedName>
        <fullName evidence="3">Rhodopsin domain-containing protein</fullName>
    </recommendedName>
</protein>
<feature type="transmembrane region" description="Helical" evidence="2">
    <location>
        <begin position="239"/>
        <end position="264"/>
    </location>
</feature>